<dbReference type="GO" id="GO:0001682">
    <property type="term" value="P:tRNA 5'-leader removal"/>
    <property type="evidence" value="ECO:0007669"/>
    <property type="project" value="UniProtKB-UniRule"/>
</dbReference>
<keyword evidence="3 7" id="KW-0540">Nuclease</keyword>
<dbReference type="GO" id="GO:0042781">
    <property type="term" value="F:3'-tRNA processing endoribonuclease activity"/>
    <property type="evidence" value="ECO:0007669"/>
    <property type="project" value="TreeGrafter"/>
</dbReference>
<dbReference type="EMBL" id="AFGF01000037">
    <property type="protein sequence ID" value="EGO65073.1"/>
    <property type="molecule type" value="Genomic_DNA"/>
</dbReference>
<comment type="catalytic activity">
    <reaction evidence="7">
        <text>Endonucleolytic cleavage of RNA, removing 5'-extranucleotides from tRNA precursor.</text>
        <dbReference type="EC" id="3.1.26.5"/>
    </reaction>
</comment>
<dbReference type="Gene3D" id="3.30.230.10">
    <property type="match status" value="1"/>
</dbReference>
<evidence type="ECO:0000256" key="7">
    <source>
        <dbReference type="HAMAP-Rule" id="MF_00227"/>
    </source>
</evidence>
<dbReference type="eggNOG" id="COG0594">
    <property type="taxonomic scope" value="Bacteria"/>
</dbReference>
<keyword evidence="6 7" id="KW-0694">RNA-binding</keyword>
<comment type="similarity">
    <text evidence="7">Belongs to the RnpA family.</text>
</comment>
<keyword evidence="5 7" id="KW-0378">Hydrolase</keyword>
<keyword evidence="10" id="KW-1185">Reference proteome</keyword>
<dbReference type="EC" id="3.1.26.5" evidence="7 8"/>
<dbReference type="NCBIfam" id="TIGR00188">
    <property type="entry name" value="rnpA"/>
    <property type="match status" value="1"/>
</dbReference>
<dbReference type="GO" id="GO:0000049">
    <property type="term" value="F:tRNA binding"/>
    <property type="evidence" value="ECO:0007669"/>
    <property type="project" value="UniProtKB-UniRule"/>
</dbReference>
<evidence type="ECO:0000256" key="8">
    <source>
        <dbReference type="NCBIfam" id="TIGR00188"/>
    </source>
</evidence>
<dbReference type="Proteomes" id="UP000003240">
    <property type="component" value="Unassembled WGS sequence"/>
</dbReference>
<dbReference type="GO" id="GO:0030677">
    <property type="term" value="C:ribonuclease P complex"/>
    <property type="evidence" value="ECO:0007669"/>
    <property type="project" value="TreeGrafter"/>
</dbReference>
<dbReference type="InterPro" id="IPR000100">
    <property type="entry name" value="RNase_P"/>
</dbReference>
<gene>
    <name evidence="7" type="primary">rnpA</name>
    <name evidence="9" type="ORF">ALO_04743</name>
</gene>
<evidence type="ECO:0000313" key="10">
    <source>
        <dbReference type="Proteomes" id="UP000003240"/>
    </source>
</evidence>
<evidence type="ECO:0000256" key="6">
    <source>
        <dbReference type="ARBA" id="ARBA00022884"/>
    </source>
</evidence>
<dbReference type="Pfam" id="PF00825">
    <property type="entry name" value="Ribonuclease_P"/>
    <property type="match status" value="1"/>
</dbReference>
<sequence>MFKLAKCDHLSKNIQFQTVYKSGKSYANRMMVLYVRHNDLAGRKVGFAAGKKLGNAVVRNRIKRLMREVYRHHQGKLIPGLDLILVGRQSMIDAGYKEAEKAFLALCLKADIISKN</sequence>
<proteinExistence type="inferred from homology"/>
<dbReference type="InterPro" id="IPR020539">
    <property type="entry name" value="RNase_P_CS"/>
</dbReference>
<evidence type="ECO:0000256" key="4">
    <source>
        <dbReference type="ARBA" id="ARBA00022759"/>
    </source>
</evidence>
<comment type="subunit">
    <text evidence="7">Consists of a catalytic RNA component (M1 or rnpB) and a protein subunit.</text>
</comment>
<dbReference type="GO" id="GO:0004526">
    <property type="term" value="F:ribonuclease P activity"/>
    <property type="evidence" value="ECO:0007669"/>
    <property type="project" value="UniProtKB-UniRule"/>
</dbReference>
<accession>F7NFW5</accession>
<dbReference type="InterPro" id="IPR020568">
    <property type="entry name" value="Ribosomal_Su5_D2-typ_SF"/>
</dbReference>
<dbReference type="HAMAP" id="MF_00227">
    <property type="entry name" value="RNase_P"/>
    <property type="match status" value="1"/>
</dbReference>
<dbReference type="AlphaFoldDB" id="F7NFW5"/>
<keyword evidence="2 7" id="KW-0819">tRNA processing</keyword>
<evidence type="ECO:0000256" key="5">
    <source>
        <dbReference type="ARBA" id="ARBA00022801"/>
    </source>
</evidence>
<dbReference type="PANTHER" id="PTHR33992:SF1">
    <property type="entry name" value="RIBONUCLEASE P PROTEIN COMPONENT"/>
    <property type="match status" value="1"/>
</dbReference>
<name>F7NFW5_9FIRM</name>
<evidence type="ECO:0000256" key="2">
    <source>
        <dbReference type="ARBA" id="ARBA00022694"/>
    </source>
</evidence>
<dbReference type="STRING" id="1009370.ALO_04743"/>
<dbReference type="PANTHER" id="PTHR33992">
    <property type="entry name" value="RIBONUCLEASE P PROTEIN COMPONENT"/>
    <property type="match status" value="1"/>
</dbReference>
<evidence type="ECO:0000313" key="9">
    <source>
        <dbReference type="EMBL" id="EGO65073.1"/>
    </source>
</evidence>
<organism evidence="9 10">
    <name type="scientific">Acetonema longum DSM 6540</name>
    <dbReference type="NCBI Taxonomy" id="1009370"/>
    <lineage>
        <taxon>Bacteria</taxon>
        <taxon>Bacillati</taxon>
        <taxon>Bacillota</taxon>
        <taxon>Negativicutes</taxon>
        <taxon>Acetonemataceae</taxon>
        <taxon>Acetonema</taxon>
    </lineage>
</organism>
<dbReference type="InterPro" id="IPR014721">
    <property type="entry name" value="Ribsml_uS5_D2-typ_fold_subgr"/>
</dbReference>
<reference evidence="9 10" key="1">
    <citation type="journal article" date="2011" name="EMBO J.">
        <title>Structural diversity of bacterial flagellar motors.</title>
        <authorList>
            <person name="Chen S."/>
            <person name="Beeby M."/>
            <person name="Murphy G.E."/>
            <person name="Leadbetter J.R."/>
            <person name="Hendrixson D.R."/>
            <person name="Briegel A."/>
            <person name="Li Z."/>
            <person name="Shi J."/>
            <person name="Tocheva E.I."/>
            <person name="Muller A."/>
            <person name="Dobro M.J."/>
            <person name="Jensen G.J."/>
        </authorList>
    </citation>
    <scope>NUCLEOTIDE SEQUENCE [LARGE SCALE GENOMIC DNA]</scope>
    <source>
        <strain evidence="9 10">DSM 6540</strain>
    </source>
</reference>
<dbReference type="SUPFAM" id="SSF54211">
    <property type="entry name" value="Ribosomal protein S5 domain 2-like"/>
    <property type="match status" value="1"/>
</dbReference>
<dbReference type="PROSITE" id="PS00648">
    <property type="entry name" value="RIBONUCLEASE_P"/>
    <property type="match status" value="1"/>
</dbReference>
<comment type="caution">
    <text evidence="9">The sequence shown here is derived from an EMBL/GenBank/DDBJ whole genome shotgun (WGS) entry which is preliminary data.</text>
</comment>
<protein>
    <recommendedName>
        <fullName evidence="7 8">Ribonuclease P protein component</fullName>
        <shortName evidence="7">RNase P protein</shortName>
        <shortName evidence="7">RNaseP protein</shortName>
        <ecNumber evidence="7 8">3.1.26.5</ecNumber>
    </recommendedName>
    <alternativeName>
        <fullName evidence="7">Protein C5</fullName>
    </alternativeName>
</protein>
<keyword evidence="4 7" id="KW-0255">Endonuclease</keyword>
<evidence type="ECO:0000256" key="3">
    <source>
        <dbReference type="ARBA" id="ARBA00022722"/>
    </source>
</evidence>
<comment type="function">
    <text evidence="1 7">RNaseP catalyzes the removal of the 5'-leader sequence from pre-tRNA to produce the mature 5'-terminus. It can also cleave other RNA substrates such as 4.5S RNA. The protein component plays an auxiliary but essential role in vivo by binding to the 5'-leader sequence and broadening the substrate specificity of the ribozyme.</text>
</comment>
<evidence type="ECO:0000256" key="1">
    <source>
        <dbReference type="ARBA" id="ARBA00002663"/>
    </source>
</evidence>